<evidence type="ECO:0000313" key="8">
    <source>
        <dbReference type="Proteomes" id="UP000283433"/>
    </source>
</evidence>
<dbReference type="PANTHER" id="PTHR38461">
    <property type="entry name" value="4-DEOXY-L-THREO-5-HEXOSULOSE-URONATE KETOL-ISOMERASE"/>
    <property type="match status" value="1"/>
</dbReference>
<dbReference type="Proteomes" id="UP000283433">
    <property type="component" value="Unassembled WGS sequence"/>
</dbReference>
<feature type="binding site" evidence="6">
    <location>
        <position position="194"/>
    </location>
    <ligand>
        <name>Zn(2+)</name>
        <dbReference type="ChEBI" id="CHEBI:29105"/>
    </ligand>
</feature>
<keyword evidence="4 6" id="KW-0862">Zinc</keyword>
<dbReference type="CDD" id="cd20491">
    <property type="entry name" value="cupin_KduI_C"/>
    <property type="match status" value="1"/>
</dbReference>
<dbReference type="InterPro" id="IPR027449">
    <property type="entry name" value="KduI_N"/>
</dbReference>
<reference evidence="7 8" key="1">
    <citation type="submission" date="2016-07" db="EMBL/GenBank/DDBJ databases">
        <title>Genome of Pelobium manganitolerans.</title>
        <authorList>
            <person name="Wu S."/>
            <person name="Wang G."/>
        </authorList>
    </citation>
    <scope>NUCLEOTIDE SEQUENCE [LARGE SCALE GENOMIC DNA]</scope>
    <source>
        <strain evidence="7 8">YS-25</strain>
    </source>
</reference>
<dbReference type="UniPathway" id="UPA00545">
    <property type="reaction ID" value="UER00826"/>
</dbReference>
<dbReference type="CDD" id="cd20294">
    <property type="entry name" value="cupin_KduI_N"/>
    <property type="match status" value="1"/>
</dbReference>
<comment type="cofactor">
    <cofactor evidence="6">
        <name>Zn(2+)</name>
        <dbReference type="ChEBI" id="CHEBI:29105"/>
    </cofactor>
    <text evidence="6">Binds 1 zinc ion per subunit.</text>
</comment>
<keyword evidence="8" id="KW-1185">Reference proteome</keyword>
<comment type="pathway">
    <text evidence="6">Glycan metabolism; pectin degradation; 2-dehydro-3-deoxy-D-gluconate from pectin: step 4/5.</text>
</comment>
<dbReference type="InterPro" id="IPR021120">
    <property type="entry name" value="KduI/IolB_isomerase"/>
</dbReference>
<comment type="caution">
    <text evidence="7">The sequence shown here is derived from an EMBL/GenBank/DDBJ whole genome shotgun (WGS) entry which is preliminary data.</text>
</comment>
<comment type="catalytic activity">
    <reaction evidence="1 6">
        <text>5-dehydro-4-deoxy-D-glucuronate = 3-deoxy-D-glycero-2,5-hexodiulosonate</text>
        <dbReference type="Rhea" id="RHEA:23896"/>
        <dbReference type="ChEBI" id="CHEBI:17117"/>
        <dbReference type="ChEBI" id="CHEBI:29071"/>
        <dbReference type="EC" id="5.3.1.17"/>
    </reaction>
</comment>
<gene>
    <name evidence="6" type="primary">kduI</name>
    <name evidence="7" type="ORF">BCY91_14495</name>
</gene>
<dbReference type="SUPFAM" id="SSF51182">
    <property type="entry name" value="RmlC-like cupins"/>
    <property type="match status" value="1"/>
</dbReference>
<dbReference type="InterPro" id="IPR007045">
    <property type="entry name" value="KduI"/>
</dbReference>
<dbReference type="InterPro" id="IPR014710">
    <property type="entry name" value="RmlC-like_jellyroll"/>
</dbReference>
<comment type="function">
    <text evidence="6">Catalyzes the isomerization of 5-dehydro-4-deoxy-D-glucuronate to 3-deoxy-D-glycero-2,5-hexodiulosonate.</text>
</comment>
<protein>
    <recommendedName>
        <fullName evidence="6">4-deoxy-L-threo-5-hexosulose-uronate ketol-isomerase</fullName>
        <ecNumber evidence="6">5.3.1.17</ecNumber>
    </recommendedName>
    <alternativeName>
        <fullName evidence="6">5-keto-4-deoxyuronate isomerase</fullName>
    </alternativeName>
    <alternativeName>
        <fullName evidence="6">DKI isomerase</fullName>
    </alternativeName>
</protein>
<dbReference type="HAMAP" id="MF_00687">
    <property type="entry name" value="KduI"/>
    <property type="match status" value="1"/>
</dbReference>
<organism evidence="7 8">
    <name type="scientific">Pelobium manganitolerans</name>
    <dbReference type="NCBI Taxonomy" id="1842495"/>
    <lineage>
        <taxon>Bacteria</taxon>
        <taxon>Pseudomonadati</taxon>
        <taxon>Bacteroidota</taxon>
        <taxon>Sphingobacteriia</taxon>
        <taxon>Sphingobacteriales</taxon>
        <taxon>Sphingobacteriaceae</taxon>
        <taxon>Pelobium</taxon>
    </lineage>
</organism>
<dbReference type="Gene3D" id="2.60.120.520">
    <property type="entry name" value="pectin degrading enzyme 5-keto 4- deoxyuronate isomerase, domain 1"/>
    <property type="match status" value="1"/>
</dbReference>
<keyword evidence="3 6" id="KW-0479">Metal-binding</keyword>
<sequence>MKQRYHNSQKEVKGMNTSELREQFLIEDLMTNGEIKLTYSHYDRIIVGGAVPTNGSLALENFPMLRAEFFLERREMGVINVGGHGSISVDGKAYDLAKKDCLYIGRGSKEISFSSKDAGTPAEFYILSAPAHKEYPTTLMKEADATPVTLGSAETSNHRTIYKYIYADGIQSCQLVMGLTTLKTGSVWNTMPSHVHDRRMEAYFYFDLAADQTIFHFMGEPQETRHMTVHNNQAIISPPWSIHSGCGTSNYSFIWGMGGENQDYGDMDAVAITDLK</sequence>
<dbReference type="GO" id="GO:0008697">
    <property type="term" value="F:4-deoxy-L-threo-5-hexosulose-uronate ketol-isomerase activity"/>
    <property type="evidence" value="ECO:0007669"/>
    <property type="project" value="UniProtKB-UniRule"/>
</dbReference>
<keyword evidence="5 6" id="KW-0413">Isomerase</keyword>
<evidence type="ECO:0000256" key="4">
    <source>
        <dbReference type="ARBA" id="ARBA00022833"/>
    </source>
</evidence>
<dbReference type="EMBL" id="MBTA01000003">
    <property type="protein sequence ID" value="RKD19078.1"/>
    <property type="molecule type" value="Genomic_DNA"/>
</dbReference>
<name>A0A419SAJ2_9SPHI</name>
<proteinExistence type="inferred from homology"/>
<dbReference type="GO" id="GO:0019698">
    <property type="term" value="P:D-galacturonate catabolic process"/>
    <property type="evidence" value="ECO:0007669"/>
    <property type="project" value="TreeGrafter"/>
</dbReference>
<dbReference type="RefSeq" id="WP_120180726.1">
    <property type="nucleotide sequence ID" value="NZ_CBINCU010000011.1"/>
</dbReference>
<dbReference type="PANTHER" id="PTHR38461:SF1">
    <property type="entry name" value="4-DEOXY-L-THREO-5-HEXOSULOSE-URONATE KETOL-ISOMERASE"/>
    <property type="match status" value="1"/>
</dbReference>
<feature type="binding site" evidence="6">
    <location>
        <position position="196"/>
    </location>
    <ligand>
        <name>Zn(2+)</name>
        <dbReference type="ChEBI" id="CHEBI:29105"/>
    </ligand>
</feature>
<evidence type="ECO:0000256" key="2">
    <source>
        <dbReference type="ARBA" id="ARBA00008086"/>
    </source>
</evidence>
<dbReference type="GO" id="GO:0045490">
    <property type="term" value="P:pectin catabolic process"/>
    <property type="evidence" value="ECO:0007669"/>
    <property type="project" value="UniProtKB-UniRule"/>
</dbReference>
<comment type="similarity">
    <text evidence="2 6">Belongs to the KduI family.</text>
</comment>
<evidence type="ECO:0000256" key="1">
    <source>
        <dbReference type="ARBA" id="ARBA00000552"/>
    </source>
</evidence>
<accession>A0A419SAJ2</accession>
<dbReference type="AlphaFoldDB" id="A0A419SAJ2"/>
<feature type="binding site" evidence="6">
    <location>
        <position position="243"/>
    </location>
    <ligand>
        <name>Zn(2+)</name>
        <dbReference type="ChEBI" id="CHEBI:29105"/>
    </ligand>
</feature>
<dbReference type="Pfam" id="PF04962">
    <property type="entry name" value="KduI"/>
    <property type="match status" value="1"/>
</dbReference>
<dbReference type="InterPro" id="IPR011051">
    <property type="entry name" value="RmlC_Cupin_sf"/>
</dbReference>
<dbReference type="OrthoDB" id="9770644at2"/>
<evidence type="ECO:0000256" key="3">
    <source>
        <dbReference type="ARBA" id="ARBA00022723"/>
    </source>
</evidence>
<evidence type="ECO:0000313" key="7">
    <source>
        <dbReference type="EMBL" id="RKD19078.1"/>
    </source>
</evidence>
<evidence type="ECO:0000256" key="5">
    <source>
        <dbReference type="ARBA" id="ARBA00023235"/>
    </source>
</evidence>
<evidence type="ECO:0000256" key="6">
    <source>
        <dbReference type="HAMAP-Rule" id="MF_00687"/>
    </source>
</evidence>
<feature type="binding site" evidence="6">
    <location>
        <position position="201"/>
    </location>
    <ligand>
        <name>Zn(2+)</name>
        <dbReference type="ChEBI" id="CHEBI:29105"/>
    </ligand>
</feature>
<dbReference type="GO" id="GO:0008270">
    <property type="term" value="F:zinc ion binding"/>
    <property type="evidence" value="ECO:0007669"/>
    <property type="project" value="UniProtKB-UniRule"/>
</dbReference>
<dbReference type="Gene3D" id="2.60.120.10">
    <property type="entry name" value="Jelly Rolls"/>
    <property type="match status" value="1"/>
</dbReference>
<dbReference type="NCBIfam" id="NF002091">
    <property type="entry name" value="PRK00924.1"/>
    <property type="match status" value="1"/>
</dbReference>
<dbReference type="EC" id="5.3.1.17" evidence="6"/>
<dbReference type="PIRSF" id="PIRSF006625">
    <property type="entry name" value="KduI"/>
    <property type="match status" value="1"/>
</dbReference>
<dbReference type="GO" id="GO:0042840">
    <property type="term" value="P:D-glucuronate catabolic process"/>
    <property type="evidence" value="ECO:0007669"/>
    <property type="project" value="TreeGrafter"/>
</dbReference>